<evidence type="ECO:0000313" key="1">
    <source>
        <dbReference type="EMBL" id="JAH28982.1"/>
    </source>
</evidence>
<protein>
    <submittedName>
        <fullName evidence="1">Uncharacterized protein</fullName>
    </submittedName>
</protein>
<name>A0A0E9RJJ6_ANGAN</name>
<reference evidence="1" key="2">
    <citation type="journal article" date="2015" name="Fish Shellfish Immunol.">
        <title>Early steps in the European eel (Anguilla anguilla)-Vibrio vulnificus interaction in the gills: Role of the RtxA13 toxin.</title>
        <authorList>
            <person name="Callol A."/>
            <person name="Pajuelo D."/>
            <person name="Ebbesson L."/>
            <person name="Teles M."/>
            <person name="MacKenzie S."/>
            <person name="Amaro C."/>
        </authorList>
    </citation>
    <scope>NUCLEOTIDE SEQUENCE</scope>
</reference>
<accession>A0A0E9RJJ6</accession>
<proteinExistence type="predicted"/>
<sequence>MSKKMQKREIQANEKQATVKTRLRYWLEEDPRRSSPRTLACD</sequence>
<organism evidence="1">
    <name type="scientific">Anguilla anguilla</name>
    <name type="common">European freshwater eel</name>
    <name type="synonym">Muraena anguilla</name>
    <dbReference type="NCBI Taxonomy" id="7936"/>
    <lineage>
        <taxon>Eukaryota</taxon>
        <taxon>Metazoa</taxon>
        <taxon>Chordata</taxon>
        <taxon>Craniata</taxon>
        <taxon>Vertebrata</taxon>
        <taxon>Euteleostomi</taxon>
        <taxon>Actinopterygii</taxon>
        <taxon>Neopterygii</taxon>
        <taxon>Teleostei</taxon>
        <taxon>Anguilliformes</taxon>
        <taxon>Anguillidae</taxon>
        <taxon>Anguilla</taxon>
    </lineage>
</organism>
<dbReference type="EMBL" id="GBXM01079595">
    <property type="protein sequence ID" value="JAH28982.1"/>
    <property type="molecule type" value="Transcribed_RNA"/>
</dbReference>
<reference evidence="1" key="1">
    <citation type="submission" date="2014-11" db="EMBL/GenBank/DDBJ databases">
        <authorList>
            <person name="Amaro Gonzalez C."/>
        </authorList>
    </citation>
    <scope>NUCLEOTIDE SEQUENCE</scope>
</reference>
<dbReference type="AlphaFoldDB" id="A0A0E9RJJ6"/>